<accession>A0A1I7WKY9</accession>
<dbReference type="Proteomes" id="UP000095283">
    <property type="component" value="Unplaced"/>
</dbReference>
<reference evidence="2" key="1">
    <citation type="submission" date="2016-11" db="UniProtKB">
        <authorList>
            <consortium name="WormBaseParasite"/>
        </authorList>
    </citation>
    <scope>IDENTIFICATION</scope>
</reference>
<keyword evidence="1" id="KW-1185">Reference proteome</keyword>
<proteinExistence type="predicted"/>
<protein>
    <submittedName>
        <fullName evidence="2">Uncharacterized protein</fullName>
    </submittedName>
</protein>
<name>A0A1I7WKY9_HETBA</name>
<evidence type="ECO:0000313" key="2">
    <source>
        <dbReference type="WBParaSite" id="Hba_05801"/>
    </source>
</evidence>
<sequence>MLFYAFSLDHTMYLPVTQTNSIVGISMTFYLSI</sequence>
<dbReference type="AlphaFoldDB" id="A0A1I7WKY9"/>
<evidence type="ECO:0000313" key="1">
    <source>
        <dbReference type="Proteomes" id="UP000095283"/>
    </source>
</evidence>
<dbReference type="WBParaSite" id="Hba_05801">
    <property type="protein sequence ID" value="Hba_05801"/>
    <property type="gene ID" value="Hba_05801"/>
</dbReference>
<organism evidence="1 2">
    <name type="scientific">Heterorhabditis bacteriophora</name>
    <name type="common">Entomopathogenic nematode worm</name>
    <dbReference type="NCBI Taxonomy" id="37862"/>
    <lineage>
        <taxon>Eukaryota</taxon>
        <taxon>Metazoa</taxon>
        <taxon>Ecdysozoa</taxon>
        <taxon>Nematoda</taxon>
        <taxon>Chromadorea</taxon>
        <taxon>Rhabditida</taxon>
        <taxon>Rhabditina</taxon>
        <taxon>Rhabditomorpha</taxon>
        <taxon>Strongyloidea</taxon>
        <taxon>Heterorhabditidae</taxon>
        <taxon>Heterorhabditis</taxon>
    </lineage>
</organism>